<keyword evidence="2" id="KW-1185">Reference proteome</keyword>
<comment type="caution">
    <text evidence="1">The sequence shown here is derived from an EMBL/GenBank/DDBJ whole genome shotgun (WGS) entry which is preliminary data.</text>
</comment>
<dbReference type="EMBL" id="LFZO01000009">
    <property type="protein sequence ID" value="KXT18211.1"/>
    <property type="molecule type" value="Genomic_DNA"/>
</dbReference>
<reference evidence="1 2" key="1">
    <citation type="submission" date="2015-07" db="EMBL/GenBank/DDBJ databases">
        <title>Comparative genomics of the Sigatoka disease complex on banana suggests a link between parallel evolutionary changes in Pseudocercospora fijiensis and Pseudocercospora eumusae and increased virulence on the banana host.</title>
        <authorList>
            <person name="Chang T.-C."/>
            <person name="Salvucci A."/>
            <person name="Crous P.W."/>
            <person name="Stergiopoulos I."/>
        </authorList>
    </citation>
    <scope>NUCLEOTIDE SEQUENCE [LARGE SCALE GENOMIC DNA]</scope>
    <source>
        <strain evidence="1 2">CBS 116634</strain>
    </source>
</reference>
<gene>
    <name evidence="1" type="ORF">AC579_2937</name>
</gene>
<organism evidence="1 2">
    <name type="scientific">Pseudocercospora musae</name>
    <dbReference type="NCBI Taxonomy" id="113226"/>
    <lineage>
        <taxon>Eukaryota</taxon>
        <taxon>Fungi</taxon>
        <taxon>Dikarya</taxon>
        <taxon>Ascomycota</taxon>
        <taxon>Pezizomycotina</taxon>
        <taxon>Dothideomycetes</taxon>
        <taxon>Dothideomycetidae</taxon>
        <taxon>Mycosphaerellales</taxon>
        <taxon>Mycosphaerellaceae</taxon>
        <taxon>Pseudocercospora</taxon>
    </lineage>
</organism>
<proteinExistence type="predicted"/>
<evidence type="ECO:0000313" key="1">
    <source>
        <dbReference type="EMBL" id="KXT18211.1"/>
    </source>
</evidence>
<accession>A0A139ITY6</accession>
<dbReference type="AlphaFoldDB" id="A0A139ITY6"/>
<protein>
    <submittedName>
        <fullName evidence="1">Uncharacterized protein</fullName>
    </submittedName>
</protein>
<evidence type="ECO:0000313" key="2">
    <source>
        <dbReference type="Proteomes" id="UP000073492"/>
    </source>
</evidence>
<name>A0A139ITY6_9PEZI</name>
<sequence length="72" mass="8100">MKALDVGRERSVVNLTHLFSRGLAVLSPETLAYYDVTLPTQLDPNAEVADSMEIVEEVEQVEFDRKGERHAI</sequence>
<dbReference type="Proteomes" id="UP000073492">
    <property type="component" value="Unassembled WGS sequence"/>
</dbReference>